<name>A0A8D8V5P7_9HEMI</name>
<feature type="compositionally biased region" description="Basic and acidic residues" evidence="1">
    <location>
        <begin position="95"/>
        <end position="110"/>
    </location>
</feature>
<feature type="compositionally biased region" description="Basic and acidic residues" evidence="1">
    <location>
        <begin position="71"/>
        <end position="88"/>
    </location>
</feature>
<evidence type="ECO:0000256" key="1">
    <source>
        <dbReference type="SAM" id="MobiDB-lite"/>
    </source>
</evidence>
<evidence type="ECO:0000313" key="2">
    <source>
        <dbReference type="EMBL" id="CAG6718313.1"/>
    </source>
</evidence>
<proteinExistence type="predicted"/>
<sequence length="110" mass="13318">MRMLRWSCGVTRLDRIRNETIRNRIKVTEVSKKVQERRLQWYGHVERREDGYVGKKVAEMEVERMQGQTKKKMETLCEPRSERKEAIWKRSARQKRLEETDKNKKNADPA</sequence>
<dbReference type="EMBL" id="HBUF01357271">
    <property type="protein sequence ID" value="CAG6718313.1"/>
    <property type="molecule type" value="Transcribed_RNA"/>
</dbReference>
<protein>
    <recommendedName>
        <fullName evidence="3">Endonuclease-reverse transcriptase</fullName>
    </recommendedName>
</protein>
<reference evidence="2" key="1">
    <citation type="submission" date="2021-05" db="EMBL/GenBank/DDBJ databases">
        <authorList>
            <person name="Alioto T."/>
            <person name="Alioto T."/>
            <person name="Gomez Garrido J."/>
        </authorList>
    </citation>
    <scope>NUCLEOTIDE SEQUENCE</scope>
</reference>
<accession>A0A8D8V5P7</accession>
<feature type="region of interest" description="Disordered" evidence="1">
    <location>
        <begin position="64"/>
        <end position="110"/>
    </location>
</feature>
<evidence type="ECO:0008006" key="3">
    <source>
        <dbReference type="Google" id="ProtNLM"/>
    </source>
</evidence>
<dbReference type="AlphaFoldDB" id="A0A8D8V5P7"/>
<organism evidence="2">
    <name type="scientific">Cacopsylla melanoneura</name>
    <dbReference type="NCBI Taxonomy" id="428564"/>
    <lineage>
        <taxon>Eukaryota</taxon>
        <taxon>Metazoa</taxon>
        <taxon>Ecdysozoa</taxon>
        <taxon>Arthropoda</taxon>
        <taxon>Hexapoda</taxon>
        <taxon>Insecta</taxon>
        <taxon>Pterygota</taxon>
        <taxon>Neoptera</taxon>
        <taxon>Paraneoptera</taxon>
        <taxon>Hemiptera</taxon>
        <taxon>Sternorrhyncha</taxon>
        <taxon>Psylloidea</taxon>
        <taxon>Psyllidae</taxon>
        <taxon>Psyllinae</taxon>
        <taxon>Cacopsylla</taxon>
    </lineage>
</organism>